<protein>
    <submittedName>
        <fullName evidence="1">Uncharacterized protein</fullName>
    </submittedName>
</protein>
<dbReference type="AlphaFoldDB" id="A0A0F9BD03"/>
<reference evidence="1" key="1">
    <citation type="journal article" date="2015" name="Nature">
        <title>Complex archaea that bridge the gap between prokaryotes and eukaryotes.</title>
        <authorList>
            <person name="Spang A."/>
            <person name="Saw J.H."/>
            <person name="Jorgensen S.L."/>
            <person name="Zaremba-Niedzwiedzka K."/>
            <person name="Martijn J."/>
            <person name="Lind A.E."/>
            <person name="van Eijk R."/>
            <person name="Schleper C."/>
            <person name="Guy L."/>
            <person name="Ettema T.J."/>
        </authorList>
    </citation>
    <scope>NUCLEOTIDE SEQUENCE</scope>
</reference>
<dbReference type="EMBL" id="LAZR01049915">
    <property type="protein sequence ID" value="KKK88524.1"/>
    <property type="molecule type" value="Genomic_DNA"/>
</dbReference>
<name>A0A0F9BD03_9ZZZZ</name>
<gene>
    <name evidence="1" type="ORF">LCGC14_2742280</name>
</gene>
<organism evidence="1">
    <name type="scientific">marine sediment metagenome</name>
    <dbReference type="NCBI Taxonomy" id="412755"/>
    <lineage>
        <taxon>unclassified sequences</taxon>
        <taxon>metagenomes</taxon>
        <taxon>ecological metagenomes</taxon>
    </lineage>
</organism>
<comment type="caution">
    <text evidence="1">The sequence shown here is derived from an EMBL/GenBank/DDBJ whole genome shotgun (WGS) entry which is preliminary data.</text>
</comment>
<evidence type="ECO:0000313" key="1">
    <source>
        <dbReference type="EMBL" id="KKK88524.1"/>
    </source>
</evidence>
<sequence length="45" mass="5088">MNAYFMLSDLRDNVGEGSEAHWDDAELMRKLNAANIEIGFLISQT</sequence>
<accession>A0A0F9BD03</accession>
<proteinExistence type="predicted"/>
<feature type="non-terminal residue" evidence="1">
    <location>
        <position position="45"/>
    </location>
</feature>